<gene>
    <name evidence="4" type="ORF">SAMN04488528_100796</name>
</gene>
<dbReference type="Pfam" id="PF00144">
    <property type="entry name" value="Beta-lactamase"/>
    <property type="match status" value="1"/>
</dbReference>
<protein>
    <submittedName>
        <fullName evidence="4">CubicO group peptidase, beta-lactamase class C family</fullName>
    </submittedName>
</protein>
<evidence type="ECO:0000313" key="4">
    <source>
        <dbReference type="EMBL" id="SFA96382.1"/>
    </source>
</evidence>
<dbReference type="Proteomes" id="UP000198619">
    <property type="component" value="Unassembled WGS sequence"/>
</dbReference>
<dbReference type="OrthoDB" id="9797709at2"/>
<evidence type="ECO:0000259" key="3">
    <source>
        <dbReference type="Pfam" id="PF00144"/>
    </source>
</evidence>
<dbReference type="Gene3D" id="3.40.710.10">
    <property type="entry name" value="DD-peptidase/beta-lactamase superfamily"/>
    <property type="match status" value="1"/>
</dbReference>
<evidence type="ECO:0000256" key="1">
    <source>
        <dbReference type="ARBA" id="ARBA00004370"/>
    </source>
</evidence>
<evidence type="ECO:0000313" key="5">
    <source>
        <dbReference type="Proteomes" id="UP000198619"/>
    </source>
</evidence>
<dbReference type="GO" id="GO:0016020">
    <property type="term" value="C:membrane"/>
    <property type="evidence" value="ECO:0007669"/>
    <property type="project" value="UniProtKB-SubCell"/>
</dbReference>
<dbReference type="InterPro" id="IPR050491">
    <property type="entry name" value="AmpC-like"/>
</dbReference>
<dbReference type="PANTHER" id="PTHR46825:SF11">
    <property type="entry name" value="PENICILLIN-BINDING PROTEIN 4"/>
    <property type="match status" value="1"/>
</dbReference>
<sequence>MRKFMETICNYYATEQNFSGVCMLKIKGETVFEKAYGYANRAFKIKNEVDTSFDTASVTKVFTAVAVLKLVEQGKLNLDDKIVNIIDLKGTKIPDDVTIEQLLNHTSGIADDADEEAGEDYEALFIDSPNYAIRECKDFLKNFAYKEPNFKAGNNVRYCNCSFILLGLVIEKITGMKYQNYVAKNIFEKVCMSGTGFFSMDGINENTAEGYINITDKEDNILGYKKNIYSYPPIGTADGGAYTTAEDLNRFLIGIQNGTLLNKEYSDILMHAHCNFCDAKEVYEIPGLYKRNGYAFEFFMINDEKEPFCIYKDGCNYGVSAMFSYYPEKDISLVVLSNQECNIWDMRKEIQLELYKKYYIK</sequence>
<dbReference type="InterPro" id="IPR001466">
    <property type="entry name" value="Beta-lactam-related"/>
</dbReference>
<feature type="domain" description="Beta-lactamase-related" evidence="3">
    <location>
        <begin position="26"/>
        <end position="349"/>
    </location>
</feature>
<keyword evidence="2" id="KW-0472">Membrane</keyword>
<reference evidence="4 5" key="1">
    <citation type="submission" date="2016-10" db="EMBL/GenBank/DDBJ databases">
        <authorList>
            <person name="de Groot N.N."/>
        </authorList>
    </citation>
    <scope>NUCLEOTIDE SEQUENCE [LARGE SCALE GENOMIC DNA]</scope>
    <source>
        <strain evidence="4 5">DSM 12271</strain>
    </source>
</reference>
<dbReference type="STRING" id="84698.SAMN04488528_100796"/>
<name>A0A1I0X5P1_9CLOT</name>
<dbReference type="SUPFAM" id="SSF56601">
    <property type="entry name" value="beta-lactamase/transpeptidase-like"/>
    <property type="match status" value="1"/>
</dbReference>
<dbReference type="PANTHER" id="PTHR46825">
    <property type="entry name" value="D-ALANYL-D-ALANINE-CARBOXYPEPTIDASE/ENDOPEPTIDASE AMPH"/>
    <property type="match status" value="1"/>
</dbReference>
<dbReference type="EMBL" id="FOKI01000007">
    <property type="protein sequence ID" value="SFA96382.1"/>
    <property type="molecule type" value="Genomic_DNA"/>
</dbReference>
<keyword evidence="5" id="KW-1185">Reference proteome</keyword>
<dbReference type="InterPro" id="IPR012338">
    <property type="entry name" value="Beta-lactam/transpept-like"/>
</dbReference>
<accession>A0A1I0X5P1</accession>
<dbReference type="RefSeq" id="WP_090039795.1">
    <property type="nucleotide sequence ID" value="NZ_FOKI01000007.1"/>
</dbReference>
<comment type="subcellular location">
    <subcellularLocation>
        <location evidence="1">Membrane</location>
    </subcellularLocation>
</comment>
<proteinExistence type="predicted"/>
<dbReference type="AlphaFoldDB" id="A0A1I0X5P1"/>
<organism evidence="4 5">
    <name type="scientific">Clostridium frigidicarnis</name>
    <dbReference type="NCBI Taxonomy" id="84698"/>
    <lineage>
        <taxon>Bacteria</taxon>
        <taxon>Bacillati</taxon>
        <taxon>Bacillota</taxon>
        <taxon>Clostridia</taxon>
        <taxon>Eubacteriales</taxon>
        <taxon>Clostridiaceae</taxon>
        <taxon>Clostridium</taxon>
    </lineage>
</organism>
<evidence type="ECO:0000256" key="2">
    <source>
        <dbReference type="ARBA" id="ARBA00023136"/>
    </source>
</evidence>